<comment type="caution">
    <text evidence="1">The sequence shown here is derived from an EMBL/GenBank/DDBJ whole genome shotgun (WGS) entry which is preliminary data.</text>
</comment>
<gene>
    <name evidence="1" type="ORF">PR003_g954</name>
</gene>
<organism evidence="1 2">
    <name type="scientific">Phytophthora rubi</name>
    <dbReference type="NCBI Taxonomy" id="129364"/>
    <lineage>
        <taxon>Eukaryota</taxon>
        <taxon>Sar</taxon>
        <taxon>Stramenopiles</taxon>
        <taxon>Oomycota</taxon>
        <taxon>Peronosporomycetes</taxon>
        <taxon>Peronosporales</taxon>
        <taxon>Peronosporaceae</taxon>
        <taxon>Phytophthora</taxon>
    </lineage>
</organism>
<accession>A0A6A4G6C5</accession>
<evidence type="ECO:0000313" key="1">
    <source>
        <dbReference type="EMBL" id="KAE9359090.1"/>
    </source>
</evidence>
<sequence length="81" mass="9244">MALDKVKKDILSNPEFSEWVKYVDDFNAKYPEQPTSMISTLLNHYSDAALFKLTETAKNVQETKSIATKLRGPKNWVVVLP</sequence>
<name>A0A6A4G6C5_9STRA</name>
<evidence type="ECO:0000313" key="2">
    <source>
        <dbReference type="Proteomes" id="UP000434957"/>
    </source>
</evidence>
<reference evidence="1 2" key="1">
    <citation type="submission" date="2018-08" db="EMBL/GenBank/DDBJ databases">
        <title>Genomic investigation of the strawberry pathogen Phytophthora fragariae indicates pathogenicity is determined by transcriptional variation in three key races.</title>
        <authorList>
            <person name="Adams T.M."/>
            <person name="Armitage A.D."/>
            <person name="Sobczyk M.K."/>
            <person name="Bates H.J."/>
            <person name="Dunwell J.M."/>
            <person name="Nellist C.F."/>
            <person name="Harrison R.J."/>
        </authorList>
    </citation>
    <scope>NUCLEOTIDE SEQUENCE [LARGE SCALE GENOMIC DNA]</scope>
    <source>
        <strain evidence="1 2">SCRP333</strain>
    </source>
</reference>
<protein>
    <submittedName>
        <fullName evidence="1">Uncharacterized protein</fullName>
    </submittedName>
</protein>
<keyword evidence="2" id="KW-1185">Reference proteome</keyword>
<dbReference type="AlphaFoldDB" id="A0A6A4G6C5"/>
<dbReference type="Proteomes" id="UP000434957">
    <property type="component" value="Unassembled WGS sequence"/>
</dbReference>
<proteinExistence type="predicted"/>
<dbReference type="EMBL" id="QXFT01000023">
    <property type="protein sequence ID" value="KAE9359090.1"/>
    <property type="molecule type" value="Genomic_DNA"/>
</dbReference>